<dbReference type="RefSeq" id="WP_399656948.1">
    <property type="nucleotide sequence ID" value="NZ_JBITYG010000015.1"/>
</dbReference>
<name>A0ABW8CHG5_9ACTN</name>
<dbReference type="Proteomes" id="UP001614394">
    <property type="component" value="Unassembled WGS sequence"/>
</dbReference>
<proteinExistence type="predicted"/>
<protein>
    <submittedName>
        <fullName evidence="1">Uncharacterized protein</fullName>
    </submittedName>
</protein>
<evidence type="ECO:0000313" key="1">
    <source>
        <dbReference type="EMBL" id="MFI9105894.1"/>
    </source>
</evidence>
<dbReference type="EMBL" id="JBITYG010000015">
    <property type="protein sequence ID" value="MFI9105894.1"/>
    <property type="molecule type" value="Genomic_DNA"/>
</dbReference>
<evidence type="ECO:0000313" key="2">
    <source>
        <dbReference type="Proteomes" id="UP001614394"/>
    </source>
</evidence>
<organism evidence="1 2">
    <name type="scientific">Streptomyces fildesensis</name>
    <dbReference type="NCBI Taxonomy" id="375757"/>
    <lineage>
        <taxon>Bacteria</taxon>
        <taxon>Bacillati</taxon>
        <taxon>Actinomycetota</taxon>
        <taxon>Actinomycetes</taxon>
        <taxon>Kitasatosporales</taxon>
        <taxon>Streptomycetaceae</taxon>
        <taxon>Streptomyces</taxon>
    </lineage>
</organism>
<comment type="caution">
    <text evidence="1">The sequence shown here is derived from an EMBL/GenBank/DDBJ whole genome shotgun (WGS) entry which is preliminary data.</text>
</comment>
<keyword evidence="2" id="KW-1185">Reference proteome</keyword>
<sequence length="199" mass="21278">MTPAESPSDYRLLLPDGWFRIDLDPERREGAVDALVERQFRGIDDAPIIKQQVRDELRGRALEAYRNGGIELYMSLQSAGALTVPASLLVTLVPRESLGSGVPVDDLAGFLAERGGPDGYQVTVEDLPAGSSVRTRARTVPAADDPSGSALPVTSVDYHVPVPGSEAYLLLSFSTPLDPIADAMADLFDAVALSLKWSA</sequence>
<accession>A0ABW8CHG5</accession>
<gene>
    <name evidence="1" type="ORF">ACIGXA_35855</name>
</gene>
<reference evidence="1 2" key="1">
    <citation type="submission" date="2024-10" db="EMBL/GenBank/DDBJ databases">
        <title>The Natural Products Discovery Center: Release of the First 8490 Sequenced Strains for Exploring Actinobacteria Biosynthetic Diversity.</title>
        <authorList>
            <person name="Kalkreuter E."/>
            <person name="Kautsar S.A."/>
            <person name="Yang D."/>
            <person name="Bader C.D."/>
            <person name="Teijaro C.N."/>
            <person name="Fluegel L."/>
            <person name="Davis C.M."/>
            <person name="Simpson J.R."/>
            <person name="Lauterbach L."/>
            <person name="Steele A.D."/>
            <person name="Gui C."/>
            <person name="Meng S."/>
            <person name="Li G."/>
            <person name="Viehrig K."/>
            <person name="Ye F."/>
            <person name="Su P."/>
            <person name="Kiefer A.F."/>
            <person name="Nichols A."/>
            <person name="Cepeda A.J."/>
            <person name="Yan W."/>
            <person name="Fan B."/>
            <person name="Jiang Y."/>
            <person name="Adhikari A."/>
            <person name="Zheng C.-J."/>
            <person name="Schuster L."/>
            <person name="Cowan T.M."/>
            <person name="Smanski M.J."/>
            <person name="Chevrette M.G."/>
            <person name="De Carvalho L.P.S."/>
            <person name="Shen B."/>
        </authorList>
    </citation>
    <scope>NUCLEOTIDE SEQUENCE [LARGE SCALE GENOMIC DNA]</scope>
    <source>
        <strain evidence="1 2">NPDC053399</strain>
    </source>
</reference>